<gene>
    <name evidence="1" type="ORF">HDE68_002131</name>
</gene>
<dbReference type="RefSeq" id="WP_183881559.1">
    <property type="nucleotide sequence ID" value="NZ_JACHCD010000003.1"/>
</dbReference>
<organism evidence="1 2">
    <name type="scientific">Pedobacter cryoconitis</name>
    <dbReference type="NCBI Taxonomy" id="188932"/>
    <lineage>
        <taxon>Bacteria</taxon>
        <taxon>Pseudomonadati</taxon>
        <taxon>Bacteroidota</taxon>
        <taxon>Sphingobacteriia</taxon>
        <taxon>Sphingobacteriales</taxon>
        <taxon>Sphingobacteriaceae</taxon>
        <taxon>Pedobacter</taxon>
    </lineage>
</organism>
<dbReference type="AlphaFoldDB" id="A0A7W8ZLJ9"/>
<accession>A0A7W8ZLJ9</accession>
<proteinExistence type="predicted"/>
<name>A0A7W8ZLJ9_9SPHI</name>
<protein>
    <submittedName>
        <fullName evidence="1">Uncharacterized protein</fullName>
    </submittedName>
</protein>
<evidence type="ECO:0000313" key="2">
    <source>
        <dbReference type="Proteomes" id="UP000537204"/>
    </source>
</evidence>
<dbReference type="Proteomes" id="UP000537204">
    <property type="component" value="Unassembled WGS sequence"/>
</dbReference>
<comment type="caution">
    <text evidence="1">The sequence shown here is derived from an EMBL/GenBank/DDBJ whole genome shotgun (WGS) entry which is preliminary data.</text>
</comment>
<dbReference type="EMBL" id="JACHCE010000002">
    <property type="protein sequence ID" value="MBB5636243.1"/>
    <property type="molecule type" value="Genomic_DNA"/>
</dbReference>
<sequence>MDCDKAYQEGAKKVGEYYKPILDENNRIINNMSAKGLDPKQYYDAKNDQIINLVAFQTDIQSKITAQINDLRAEVDEKCGKIVDILQFALDSAIGYYTDGITLILPKHMTHIDMAEILKGNIAGGENSFVNEVKNKLYSSMGMGENNDLRKLLDTPVDAVKDFFSGLGIHL</sequence>
<evidence type="ECO:0000313" key="1">
    <source>
        <dbReference type="EMBL" id="MBB5636243.1"/>
    </source>
</evidence>
<reference evidence="1 2" key="1">
    <citation type="submission" date="2020-08" db="EMBL/GenBank/DDBJ databases">
        <title>Genomic Encyclopedia of Type Strains, Phase IV (KMG-V): Genome sequencing to study the core and pangenomes of soil and plant-associated prokaryotes.</title>
        <authorList>
            <person name="Whitman W."/>
        </authorList>
    </citation>
    <scope>NUCLEOTIDE SEQUENCE [LARGE SCALE GENOMIC DNA]</scope>
    <source>
        <strain evidence="1 2">S3M1</strain>
    </source>
</reference>